<accession>A0AAN5CQG1</accession>
<evidence type="ECO:0000313" key="2">
    <source>
        <dbReference type="Proteomes" id="UP001328107"/>
    </source>
</evidence>
<dbReference type="AlphaFoldDB" id="A0AAN5CQG1"/>
<comment type="caution">
    <text evidence="1">The sequence shown here is derived from an EMBL/GenBank/DDBJ whole genome shotgun (WGS) entry which is preliminary data.</text>
</comment>
<organism evidence="1 2">
    <name type="scientific">Pristionchus mayeri</name>
    <dbReference type="NCBI Taxonomy" id="1317129"/>
    <lineage>
        <taxon>Eukaryota</taxon>
        <taxon>Metazoa</taxon>
        <taxon>Ecdysozoa</taxon>
        <taxon>Nematoda</taxon>
        <taxon>Chromadorea</taxon>
        <taxon>Rhabditida</taxon>
        <taxon>Rhabditina</taxon>
        <taxon>Diplogasteromorpha</taxon>
        <taxon>Diplogasteroidea</taxon>
        <taxon>Neodiplogasteridae</taxon>
        <taxon>Pristionchus</taxon>
    </lineage>
</organism>
<protein>
    <submittedName>
        <fullName evidence="1">Uncharacterized protein</fullName>
    </submittedName>
</protein>
<proteinExistence type="predicted"/>
<gene>
    <name evidence="1" type="ORF">PMAYCL1PPCAC_18963</name>
</gene>
<dbReference type="Proteomes" id="UP001328107">
    <property type="component" value="Unassembled WGS sequence"/>
</dbReference>
<feature type="non-terminal residue" evidence="1">
    <location>
        <position position="101"/>
    </location>
</feature>
<evidence type="ECO:0000313" key="1">
    <source>
        <dbReference type="EMBL" id="GMR48768.1"/>
    </source>
</evidence>
<keyword evidence="2" id="KW-1185">Reference proteome</keyword>
<name>A0AAN5CQG1_9BILA</name>
<sequence length="101" mass="11738">MWKIIRDSSNLPLHRAHLRVMSEREVDGFQSSGKHWAEMLSTRAVSQSSVTISASSVVEWMHTAVWFFAAFLFGKVYLQRLHENGRMSLLCIFTCVFRFLQ</sequence>
<reference evidence="2" key="1">
    <citation type="submission" date="2022-10" db="EMBL/GenBank/DDBJ databases">
        <title>Genome assembly of Pristionchus species.</title>
        <authorList>
            <person name="Yoshida K."/>
            <person name="Sommer R.J."/>
        </authorList>
    </citation>
    <scope>NUCLEOTIDE SEQUENCE [LARGE SCALE GENOMIC DNA]</scope>
    <source>
        <strain evidence="2">RS5460</strain>
    </source>
</reference>
<dbReference type="EMBL" id="BTRK01000004">
    <property type="protein sequence ID" value="GMR48768.1"/>
    <property type="molecule type" value="Genomic_DNA"/>
</dbReference>